<evidence type="ECO:0000313" key="2">
    <source>
        <dbReference type="Proteomes" id="UP000314294"/>
    </source>
</evidence>
<dbReference type="AlphaFoldDB" id="A0A4Z2J2T3"/>
<dbReference type="EMBL" id="SRLO01000031">
    <property type="protein sequence ID" value="TNN83802.1"/>
    <property type="molecule type" value="Genomic_DNA"/>
</dbReference>
<gene>
    <name evidence="1" type="ORF">EYF80_005978</name>
</gene>
<protein>
    <submittedName>
        <fullName evidence="1">Uncharacterized protein</fullName>
    </submittedName>
</protein>
<proteinExistence type="predicted"/>
<reference evidence="1 2" key="1">
    <citation type="submission" date="2019-03" db="EMBL/GenBank/DDBJ databases">
        <title>First draft genome of Liparis tanakae, snailfish: a comprehensive survey of snailfish specific genes.</title>
        <authorList>
            <person name="Kim W."/>
            <person name="Song I."/>
            <person name="Jeong J.-H."/>
            <person name="Kim D."/>
            <person name="Kim S."/>
            <person name="Ryu S."/>
            <person name="Song J.Y."/>
            <person name="Lee S.K."/>
        </authorList>
    </citation>
    <scope>NUCLEOTIDE SEQUENCE [LARGE SCALE GENOMIC DNA]</scope>
    <source>
        <tissue evidence="1">Muscle</tissue>
    </source>
</reference>
<accession>A0A4Z2J2T3</accession>
<evidence type="ECO:0000313" key="1">
    <source>
        <dbReference type="EMBL" id="TNN83802.1"/>
    </source>
</evidence>
<sequence length="96" mass="11122">MSPVELRTVRSYWEHRSSRDFTRRLCPGKQEHTMHHSYITVCVIGVHQTFTASHETLPLEPHRAMMRGLLLLSSSLRQALPARSLMTDSSLKMRAY</sequence>
<dbReference type="Proteomes" id="UP000314294">
    <property type="component" value="Unassembled WGS sequence"/>
</dbReference>
<organism evidence="1 2">
    <name type="scientific">Liparis tanakae</name>
    <name type="common">Tanaka's snailfish</name>
    <dbReference type="NCBI Taxonomy" id="230148"/>
    <lineage>
        <taxon>Eukaryota</taxon>
        <taxon>Metazoa</taxon>
        <taxon>Chordata</taxon>
        <taxon>Craniata</taxon>
        <taxon>Vertebrata</taxon>
        <taxon>Euteleostomi</taxon>
        <taxon>Actinopterygii</taxon>
        <taxon>Neopterygii</taxon>
        <taxon>Teleostei</taxon>
        <taxon>Neoteleostei</taxon>
        <taxon>Acanthomorphata</taxon>
        <taxon>Eupercaria</taxon>
        <taxon>Perciformes</taxon>
        <taxon>Cottioidei</taxon>
        <taxon>Cottales</taxon>
        <taxon>Liparidae</taxon>
        <taxon>Liparis</taxon>
    </lineage>
</organism>
<comment type="caution">
    <text evidence="1">The sequence shown here is derived from an EMBL/GenBank/DDBJ whole genome shotgun (WGS) entry which is preliminary data.</text>
</comment>
<name>A0A4Z2J2T3_9TELE</name>
<keyword evidence="2" id="KW-1185">Reference proteome</keyword>